<evidence type="ECO:0000313" key="1">
    <source>
        <dbReference type="EMBL" id="XBH01583.1"/>
    </source>
</evidence>
<sequence length="96" mass="11319">MQNWAEIRRRVLVDGQSKRSICREFDIHWDTLQKILLHNEPPGYRQNLPRSRPKLEPFLPIIHQILQDDRKRRGSSGIPFVASFNALEMNMAILVD</sequence>
<name>A0AAU7C863_9BACT</name>
<evidence type="ECO:0008006" key="2">
    <source>
        <dbReference type="Google" id="ProtNLM"/>
    </source>
</evidence>
<organism evidence="1">
    <name type="scientific">Singulisphaera sp. Ch08</name>
    <dbReference type="NCBI Taxonomy" id="3120278"/>
    <lineage>
        <taxon>Bacteria</taxon>
        <taxon>Pseudomonadati</taxon>
        <taxon>Planctomycetota</taxon>
        <taxon>Planctomycetia</taxon>
        <taxon>Isosphaerales</taxon>
        <taxon>Isosphaeraceae</taxon>
        <taxon>Singulisphaera</taxon>
    </lineage>
</organism>
<proteinExistence type="predicted"/>
<dbReference type="EMBL" id="CP155447">
    <property type="protein sequence ID" value="XBH01583.1"/>
    <property type="molecule type" value="Genomic_DNA"/>
</dbReference>
<gene>
    <name evidence="1" type="ORF">V5E97_24930</name>
</gene>
<dbReference type="AlphaFoldDB" id="A0AAU7C863"/>
<reference evidence="1" key="1">
    <citation type="submission" date="2024-05" db="EMBL/GenBank/DDBJ databases">
        <title>Planctomycetes of the genus Singulisphaera possess chitinolytic capabilities.</title>
        <authorList>
            <person name="Ivanova A."/>
        </authorList>
    </citation>
    <scope>NUCLEOTIDE SEQUENCE</scope>
    <source>
        <strain evidence="1">Ch08T</strain>
    </source>
</reference>
<protein>
    <recommendedName>
        <fullName evidence="2">Transposase</fullName>
    </recommendedName>
</protein>
<dbReference type="RefSeq" id="WP_406694323.1">
    <property type="nucleotide sequence ID" value="NZ_CP155447.1"/>
</dbReference>
<accession>A0AAU7C863</accession>